<sequence>MSYPQNKNKLNHMSYLKHPIICFLILLILSSCSVTHYAIGMSESQFKNSEKYNLQLVEETSQHTVYRRIATQDAQMKPLSYYYYYFNNGTLVRTQLIEAPKPDVVLLSK</sequence>
<keyword evidence="3" id="KW-1185">Reference proteome</keyword>
<organism evidence="2 3">
    <name type="scientific">Mucilaginibacter oryzae</name>
    <dbReference type="NCBI Taxonomy" id="468058"/>
    <lineage>
        <taxon>Bacteria</taxon>
        <taxon>Pseudomonadati</taxon>
        <taxon>Bacteroidota</taxon>
        <taxon>Sphingobacteriia</taxon>
        <taxon>Sphingobacteriales</taxon>
        <taxon>Sphingobacteriaceae</taxon>
        <taxon>Mucilaginibacter</taxon>
    </lineage>
</organism>
<dbReference type="EMBL" id="QGHA01000003">
    <property type="protein sequence ID" value="PWK78460.1"/>
    <property type="molecule type" value="Genomic_DNA"/>
</dbReference>
<evidence type="ECO:0000313" key="3">
    <source>
        <dbReference type="Proteomes" id="UP000245678"/>
    </source>
</evidence>
<dbReference type="AlphaFoldDB" id="A0A316HEP7"/>
<accession>A0A316HEP7</accession>
<protein>
    <submittedName>
        <fullName evidence="2">Uncharacterized protein</fullName>
    </submittedName>
</protein>
<gene>
    <name evidence="2" type="ORF">LX99_02304</name>
</gene>
<comment type="caution">
    <text evidence="2">The sequence shown here is derived from an EMBL/GenBank/DDBJ whole genome shotgun (WGS) entry which is preliminary data.</text>
</comment>
<proteinExistence type="predicted"/>
<keyword evidence="1" id="KW-0472">Membrane</keyword>
<dbReference type="Proteomes" id="UP000245678">
    <property type="component" value="Unassembled WGS sequence"/>
</dbReference>
<evidence type="ECO:0000313" key="2">
    <source>
        <dbReference type="EMBL" id="PWK78460.1"/>
    </source>
</evidence>
<feature type="transmembrane region" description="Helical" evidence="1">
    <location>
        <begin position="20"/>
        <end position="39"/>
    </location>
</feature>
<keyword evidence="1" id="KW-1133">Transmembrane helix</keyword>
<dbReference type="PROSITE" id="PS51257">
    <property type="entry name" value="PROKAR_LIPOPROTEIN"/>
    <property type="match status" value="1"/>
</dbReference>
<keyword evidence="1" id="KW-0812">Transmembrane</keyword>
<reference evidence="2 3" key="1">
    <citation type="submission" date="2018-05" db="EMBL/GenBank/DDBJ databases">
        <title>Genomic Encyclopedia of Archaeal and Bacterial Type Strains, Phase II (KMG-II): from individual species to whole genera.</title>
        <authorList>
            <person name="Goeker M."/>
        </authorList>
    </citation>
    <scope>NUCLEOTIDE SEQUENCE [LARGE SCALE GENOMIC DNA]</scope>
    <source>
        <strain evidence="2 3">DSM 19975</strain>
    </source>
</reference>
<evidence type="ECO:0000256" key="1">
    <source>
        <dbReference type="SAM" id="Phobius"/>
    </source>
</evidence>
<name>A0A316HEP7_9SPHI</name>